<organism evidence="2 3">
    <name type="scientific">Dibothriocephalus latus</name>
    <name type="common">Fish tapeworm</name>
    <name type="synonym">Diphyllobothrium latum</name>
    <dbReference type="NCBI Taxonomy" id="60516"/>
    <lineage>
        <taxon>Eukaryota</taxon>
        <taxon>Metazoa</taxon>
        <taxon>Spiralia</taxon>
        <taxon>Lophotrochozoa</taxon>
        <taxon>Platyhelminthes</taxon>
        <taxon>Cestoda</taxon>
        <taxon>Eucestoda</taxon>
        <taxon>Diphyllobothriidea</taxon>
        <taxon>Diphyllobothriidae</taxon>
        <taxon>Dibothriocephalus</taxon>
    </lineage>
</organism>
<dbReference type="EMBL" id="UYRU01046098">
    <property type="protein sequence ID" value="VDN08950.1"/>
    <property type="molecule type" value="Genomic_DNA"/>
</dbReference>
<keyword evidence="3" id="KW-1185">Reference proteome</keyword>
<dbReference type="InterPro" id="IPR039032">
    <property type="entry name" value="Rim-like"/>
</dbReference>
<dbReference type="AlphaFoldDB" id="A0A3P7L5U7"/>
<proteinExistence type="predicted"/>
<protein>
    <recommendedName>
        <fullName evidence="1">PDZ domain-containing protein</fullName>
    </recommendedName>
</protein>
<feature type="domain" description="PDZ" evidence="1">
    <location>
        <begin position="42"/>
        <end position="135"/>
    </location>
</feature>
<dbReference type="OrthoDB" id="270970at2759"/>
<name>A0A3P7L5U7_DIBLA</name>
<dbReference type="GO" id="GO:0031267">
    <property type="term" value="F:small GTPase binding"/>
    <property type="evidence" value="ECO:0007669"/>
    <property type="project" value="InterPro"/>
</dbReference>
<dbReference type="InterPro" id="IPR001478">
    <property type="entry name" value="PDZ"/>
</dbReference>
<dbReference type="SMART" id="SM00228">
    <property type="entry name" value="PDZ"/>
    <property type="match status" value="1"/>
</dbReference>
<dbReference type="InterPro" id="IPR036034">
    <property type="entry name" value="PDZ_sf"/>
</dbReference>
<dbReference type="Proteomes" id="UP000281553">
    <property type="component" value="Unassembled WGS sequence"/>
</dbReference>
<dbReference type="PANTHER" id="PTHR12157">
    <property type="entry name" value="REGULATING SYNAPTIC MEMBRANE EXOCYTOSIS PROTEIN"/>
    <property type="match status" value="1"/>
</dbReference>
<sequence>MIPSVSAYPAEIKLIRTVTFSRNFESTPKKIVRHSYDFPTKRILLMRNSKDRQAGGNGFGIKITGGRKRIDGRLGSFVDQVISGETLNYLHGEISEGDEIIEWNGTVLIDKEASEVQAIINTPADEAELLLTRGTTSELTGRVKRTGQHGVLAAIDQKRAVKIGRHEYSMPDQRIEDESARWHWVRTTSESTLAQKDLLEGLKVATTIIATDEDIKEGQLVVLFLLHRELDFRHR</sequence>
<dbReference type="GO" id="GO:0016020">
    <property type="term" value="C:membrane"/>
    <property type="evidence" value="ECO:0007669"/>
    <property type="project" value="InterPro"/>
</dbReference>
<dbReference type="PANTHER" id="PTHR12157:SF21">
    <property type="entry name" value="RAB3 INTERACTING MOLECULE, ISOFORM F"/>
    <property type="match status" value="1"/>
</dbReference>
<evidence type="ECO:0000313" key="2">
    <source>
        <dbReference type="EMBL" id="VDN08950.1"/>
    </source>
</evidence>
<reference evidence="2 3" key="1">
    <citation type="submission" date="2018-11" db="EMBL/GenBank/DDBJ databases">
        <authorList>
            <consortium name="Pathogen Informatics"/>
        </authorList>
    </citation>
    <scope>NUCLEOTIDE SEQUENCE [LARGE SCALE GENOMIC DNA]</scope>
</reference>
<accession>A0A3P7L5U7</accession>
<evidence type="ECO:0000313" key="3">
    <source>
        <dbReference type="Proteomes" id="UP000281553"/>
    </source>
</evidence>
<dbReference type="GO" id="GO:0006887">
    <property type="term" value="P:exocytosis"/>
    <property type="evidence" value="ECO:0007669"/>
    <property type="project" value="InterPro"/>
</dbReference>
<dbReference type="Gene3D" id="2.30.42.10">
    <property type="match status" value="1"/>
</dbReference>
<evidence type="ECO:0000259" key="1">
    <source>
        <dbReference type="PROSITE" id="PS50106"/>
    </source>
</evidence>
<dbReference type="PROSITE" id="PS50106">
    <property type="entry name" value="PDZ"/>
    <property type="match status" value="1"/>
</dbReference>
<gene>
    <name evidence="2" type="ORF">DILT_LOCUS4781</name>
</gene>
<dbReference type="SUPFAM" id="SSF50156">
    <property type="entry name" value="PDZ domain-like"/>
    <property type="match status" value="1"/>
</dbReference>
<dbReference type="Pfam" id="PF00595">
    <property type="entry name" value="PDZ"/>
    <property type="match status" value="1"/>
</dbReference>